<reference evidence="1" key="1">
    <citation type="submission" date="2024-02" db="EMBL/GenBank/DDBJ databases">
        <title>Metagenome Assembled Genome of Zalaria obscura JY119.</title>
        <authorList>
            <person name="Vighnesh L."/>
            <person name="Jagadeeshwari U."/>
            <person name="Venkata Ramana C."/>
            <person name="Sasikala C."/>
        </authorList>
    </citation>
    <scope>NUCLEOTIDE SEQUENCE</scope>
    <source>
        <strain evidence="1">JY119</strain>
    </source>
</reference>
<comment type="caution">
    <text evidence="1">The sequence shown here is derived from an EMBL/GenBank/DDBJ whole genome shotgun (WGS) entry which is preliminary data.</text>
</comment>
<evidence type="ECO:0000313" key="2">
    <source>
        <dbReference type="Proteomes" id="UP001320706"/>
    </source>
</evidence>
<keyword evidence="2" id="KW-1185">Reference proteome</keyword>
<protein>
    <submittedName>
        <fullName evidence="1">Holocytochrome c synthase</fullName>
        <ecNumber evidence="1">4.4.1.17</ecNumber>
    </submittedName>
</protein>
<accession>A0ACC3S2Q6</accession>
<dbReference type="Proteomes" id="UP001320706">
    <property type="component" value="Unassembled WGS sequence"/>
</dbReference>
<name>A0ACC3S2Q6_9PEZI</name>
<dbReference type="EC" id="4.4.1.17" evidence="1"/>
<dbReference type="EMBL" id="JAMKPW020000044">
    <property type="protein sequence ID" value="KAK8192656.1"/>
    <property type="molecule type" value="Genomic_DNA"/>
</dbReference>
<sequence length="340" mass="37494">MGWFWADSAPAAPVAPHPMPADSNATPPPGCPMHKSASSPFAAPPTTVTKPSTPASACPYVPPENDTKTSTSTSAPSSTSRAILDKLNPLNYMPKNLSNAPAANQTISLPLEREASTIPRGDGSGNWEYPSPQQMYNAMLRKGYTDTPADAVEAMVAVHNFLNEGAWAEIVDWERRFAGGLSRGWEISRRGEENAPLVSEMLARRDRMRGTENGGTKTAWEAPRLVRFMGRPDEPTPKARMLQVMGWLYPSKFASEPPFDRHDWFVRRVGPDGQEREVRYVIDYYSGPPEPSGEPVFYLDVRPAIDGPTAAAERLVRWGGDVWWRAKGGDVREELAKTKQ</sequence>
<evidence type="ECO:0000313" key="1">
    <source>
        <dbReference type="EMBL" id="KAK8192656.1"/>
    </source>
</evidence>
<proteinExistence type="predicted"/>
<keyword evidence="1" id="KW-0456">Lyase</keyword>
<organism evidence="1 2">
    <name type="scientific">Zalaria obscura</name>
    <dbReference type="NCBI Taxonomy" id="2024903"/>
    <lineage>
        <taxon>Eukaryota</taxon>
        <taxon>Fungi</taxon>
        <taxon>Dikarya</taxon>
        <taxon>Ascomycota</taxon>
        <taxon>Pezizomycotina</taxon>
        <taxon>Dothideomycetes</taxon>
        <taxon>Dothideomycetidae</taxon>
        <taxon>Dothideales</taxon>
        <taxon>Zalariaceae</taxon>
        <taxon>Zalaria</taxon>
    </lineage>
</organism>
<gene>
    <name evidence="1" type="primary">CYC3</name>
    <name evidence="1" type="ORF">M8818_007828</name>
</gene>